<gene>
    <name evidence="3" type="ORF">TWF506_004130</name>
</gene>
<name>A0AAN8N386_9PEZI</name>
<accession>A0AAN8N386</accession>
<organism evidence="3 4">
    <name type="scientific">Arthrobotrys conoides</name>
    <dbReference type="NCBI Taxonomy" id="74498"/>
    <lineage>
        <taxon>Eukaryota</taxon>
        <taxon>Fungi</taxon>
        <taxon>Dikarya</taxon>
        <taxon>Ascomycota</taxon>
        <taxon>Pezizomycotina</taxon>
        <taxon>Orbiliomycetes</taxon>
        <taxon>Orbiliales</taxon>
        <taxon>Orbiliaceae</taxon>
        <taxon>Arthrobotrys</taxon>
    </lineage>
</organism>
<evidence type="ECO:0000259" key="2">
    <source>
        <dbReference type="Pfam" id="PF20253"/>
    </source>
</evidence>
<protein>
    <recommendedName>
        <fullName evidence="2">DUF6604 domain-containing protein</fullName>
    </recommendedName>
</protein>
<dbReference type="EMBL" id="JAVHJM010000013">
    <property type="protein sequence ID" value="KAK6499500.1"/>
    <property type="molecule type" value="Genomic_DNA"/>
</dbReference>
<comment type="caution">
    <text evidence="3">The sequence shown here is derived from an EMBL/GenBank/DDBJ whole genome shotgun (WGS) entry which is preliminary data.</text>
</comment>
<reference evidence="3 4" key="1">
    <citation type="submission" date="2019-10" db="EMBL/GenBank/DDBJ databases">
        <authorList>
            <person name="Palmer J.M."/>
        </authorList>
    </citation>
    <scope>NUCLEOTIDE SEQUENCE [LARGE SCALE GENOMIC DNA]</scope>
    <source>
        <strain evidence="3 4">TWF506</strain>
    </source>
</reference>
<proteinExistence type="predicted"/>
<dbReference type="AlphaFoldDB" id="A0AAN8N386"/>
<feature type="region of interest" description="Disordered" evidence="1">
    <location>
        <begin position="163"/>
        <end position="193"/>
    </location>
</feature>
<sequence length="864" mass="97954">MLPPFLKNSYHRYKADTTRFTEWLVQTAISCGTKVEDLFTPDVPKSSKKGSKRITKIPLKGYATLVDVIVKAGVKLPKTIRFVLERAIAIRKKFAVAFRMGGGEVDEKADKGHLHFITVLEGALERLGSAVDAAVERGKRQAKKPRKEEGPIGQEIPDLLEKLTLDDGDDGDDGAQGPIVEDVGKDDKPKTTTQHQTFEIEDEYEVELPESFFMAFCLLNDLNTLRDFIKETWTEYKDGIIDAMTAAVTTNSAVILGKEMIDDVSSKIDREDFPDSQSISVTMYQLRCLLDNVPINPSRRRAGEPFDLDTLEIADWSHAMATILLQSFIPVLQPGHCPFYRKGHFGPVDTSKPYNQRSNEQKFQSDREAVLDVLGEFVFLVRMKNAMWLKDEITETMMDMMVTKKVTLNHAFCIQVFLDVGNVLEPKKSAPFNDLRMTSLRAKKSLNSLLSLIKKHPCPLWPKAMTEQTQGILEFIENHLLKDVWIPLKEKSAPGFKHAEFHLFKENPILSGLTMYDMNLNLQDLGLTAINTWKSVFPILHLYNLLEHAREVPTLDWKDLDLFLKFHDEKTIFIGGRPVGIEDSFKRFLLFWGMPATFVSKIVNGVTKPENNSRLRQAVGTPRAIAPTTVLATAFHVALVEDRKASFSLAIVEKVLEYLDSVPDSPTSSPTNAFNILKRKWKSTKTLTPLQLLAILRRNLATEEPRLLFNYIGLHERCLDFYEKARAHLHDKLVQYNGPNYLKDIEKETPFVVFYIMHAALMSSKAQRTLFPKGPSSTSSDLEFGSVMLRRSGEQIREYIKGGKGEVACKELRVFSKMYGKVSEGGLETKQKEEKDVYWTAIEDVVDPKALAMYQFGRLDGRDI</sequence>
<evidence type="ECO:0000313" key="4">
    <source>
        <dbReference type="Proteomes" id="UP001307849"/>
    </source>
</evidence>
<dbReference type="PANTHER" id="PTHR38795:SF1">
    <property type="entry name" value="DUF6604 DOMAIN-CONTAINING PROTEIN"/>
    <property type="match status" value="1"/>
</dbReference>
<feature type="domain" description="DUF6604" evidence="2">
    <location>
        <begin position="11"/>
        <end position="265"/>
    </location>
</feature>
<dbReference type="Pfam" id="PF20253">
    <property type="entry name" value="DUF6604"/>
    <property type="match status" value="1"/>
</dbReference>
<evidence type="ECO:0000256" key="1">
    <source>
        <dbReference type="SAM" id="MobiDB-lite"/>
    </source>
</evidence>
<dbReference type="InterPro" id="IPR046539">
    <property type="entry name" value="DUF6604"/>
</dbReference>
<dbReference type="PANTHER" id="PTHR38795">
    <property type="entry name" value="DUF6604 DOMAIN-CONTAINING PROTEIN"/>
    <property type="match status" value="1"/>
</dbReference>
<evidence type="ECO:0000313" key="3">
    <source>
        <dbReference type="EMBL" id="KAK6499500.1"/>
    </source>
</evidence>
<dbReference type="Proteomes" id="UP001307849">
    <property type="component" value="Unassembled WGS sequence"/>
</dbReference>
<keyword evidence="4" id="KW-1185">Reference proteome</keyword>